<evidence type="ECO:0000256" key="5">
    <source>
        <dbReference type="ARBA" id="ARBA00023295"/>
    </source>
</evidence>
<evidence type="ECO:0000256" key="1">
    <source>
        <dbReference type="ARBA" id="ARBA00001231"/>
    </source>
</evidence>
<accession>A0A521ETU9</accession>
<keyword evidence="5" id="KW-0326">Glycosidase</keyword>
<comment type="catalytic activity">
    <reaction evidence="1">
        <text>Hydrolysis of terminal non-reducing N-acetyl-D-hexosamine residues in N-acetyl-beta-D-hexosaminides.</text>
        <dbReference type="EC" id="3.2.1.52"/>
    </reaction>
</comment>
<feature type="domain" description="Beta-hexosaminidase bacterial type N-terminal" evidence="9">
    <location>
        <begin position="29"/>
        <end position="170"/>
    </location>
</feature>
<dbReference type="PANTHER" id="PTHR22600">
    <property type="entry name" value="BETA-HEXOSAMINIDASE"/>
    <property type="match status" value="1"/>
</dbReference>
<dbReference type="Gene3D" id="3.20.20.80">
    <property type="entry name" value="Glycosidases"/>
    <property type="match status" value="1"/>
</dbReference>
<dbReference type="InterPro" id="IPR015883">
    <property type="entry name" value="Glyco_hydro_20_cat"/>
</dbReference>
<evidence type="ECO:0000313" key="10">
    <source>
        <dbReference type="EMBL" id="SMO87342.1"/>
    </source>
</evidence>
<dbReference type="GO" id="GO:0005975">
    <property type="term" value="P:carbohydrate metabolic process"/>
    <property type="evidence" value="ECO:0007669"/>
    <property type="project" value="InterPro"/>
</dbReference>
<comment type="similarity">
    <text evidence="2">Belongs to the glycosyl hydrolase 20 family.</text>
</comment>
<dbReference type="InterPro" id="IPR015882">
    <property type="entry name" value="HEX_bac_N"/>
</dbReference>
<keyword evidence="4" id="KW-0378">Hydrolase</keyword>
<dbReference type="PIRSF" id="PIRSF001093">
    <property type="entry name" value="B-hxosamndse_ab_euk"/>
    <property type="match status" value="1"/>
</dbReference>
<dbReference type="RefSeq" id="WP_221930090.1">
    <property type="nucleotide sequence ID" value="NZ_FXTH01000019.1"/>
</dbReference>
<dbReference type="InterPro" id="IPR017853">
    <property type="entry name" value="GH"/>
</dbReference>
<dbReference type="EMBL" id="FXTH01000019">
    <property type="protein sequence ID" value="SMO87342.1"/>
    <property type="molecule type" value="Genomic_DNA"/>
</dbReference>
<evidence type="ECO:0000259" key="8">
    <source>
        <dbReference type="Pfam" id="PF00728"/>
    </source>
</evidence>
<dbReference type="InterPro" id="IPR025705">
    <property type="entry name" value="Beta_hexosaminidase_sua/sub"/>
</dbReference>
<dbReference type="AlphaFoldDB" id="A0A521ETU9"/>
<evidence type="ECO:0000313" key="11">
    <source>
        <dbReference type="Proteomes" id="UP000317593"/>
    </source>
</evidence>
<evidence type="ECO:0000256" key="7">
    <source>
        <dbReference type="SAM" id="SignalP"/>
    </source>
</evidence>
<feature type="chain" id="PRO_5022068503" description="beta-N-acetylhexosaminidase" evidence="7">
    <location>
        <begin position="24"/>
        <end position="560"/>
    </location>
</feature>
<evidence type="ECO:0000259" key="9">
    <source>
        <dbReference type="Pfam" id="PF02838"/>
    </source>
</evidence>
<dbReference type="EC" id="3.2.1.52" evidence="3"/>
<dbReference type="Pfam" id="PF02838">
    <property type="entry name" value="Glyco_hydro_20b"/>
    <property type="match status" value="1"/>
</dbReference>
<dbReference type="GO" id="GO:0030203">
    <property type="term" value="P:glycosaminoglycan metabolic process"/>
    <property type="evidence" value="ECO:0007669"/>
    <property type="project" value="TreeGrafter"/>
</dbReference>
<dbReference type="Pfam" id="PF00728">
    <property type="entry name" value="Glyco_hydro_20"/>
    <property type="match status" value="1"/>
</dbReference>
<proteinExistence type="inferred from homology"/>
<dbReference type="CDD" id="cd06563">
    <property type="entry name" value="GH20_chitobiase-like"/>
    <property type="match status" value="1"/>
</dbReference>
<evidence type="ECO:0000256" key="4">
    <source>
        <dbReference type="ARBA" id="ARBA00022801"/>
    </source>
</evidence>
<feature type="domain" description="Glycoside hydrolase family 20 catalytic" evidence="8">
    <location>
        <begin position="173"/>
        <end position="517"/>
    </location>
</feature>
<gene>
    <name evidence="10" type="ORF">SAMN06265218_1192</name>
</gene>
<dbReference type="SUPFAM" id="SSF51445">
    <property type="entry name" value="(Trans)glycosidases"/>
    <property type="match status" value="1"/>
</dbReference>
<name>A0A521ETU9_9BACT</name>
<feature type="active site" description="Proton donor" evidence="6">
    <location>
        <position position="348"/>
    </location>
</feature>
<dbReference type="GO" id="GO:0016020">
    <property type="term" value="C:membrane"/>
    <property type="evidence" value="ECO:0007669"/>
    <property type="project" value="TreeGrafter"/>
</dbReference>
<keyword evidence="11" id="KW-1185">Reference proteome</keyword>
<dbReference type="SUPFAM" id="SSF55545">
    <property type="entry name" value="beta-N-acetylhexosaminidase-like domain"/>
    <property type="match status" value="1"/>
</dbReference>
<dbReference type="GO" id="GO:0004563">
    <property type="term" value="F:beta-N-acetylhexosaminidase activity"/>
    <property type="evidence" value="ECO:0007669"/>
    <property type="project" value="UniProtKB-EC"/>
</dbReference>
<evidence type="ECO:0000256" key="6">
    <source>
        <dbReference type="PIRSR" id="PIRSR625705-1"/>
    </source>
</evidence>
<keyword evidence="7" id="KW-0732">Signal</keyword>
<dbReference type="Gene3D" id="3.30.379.10">
    <property type="entry name" value="Chitobiase/beta-hexosaminidase domain 2-like"/>
    <property type="match status" value="1"/>
</dbReference>
<feature type="signal peptide" evidence="7">
    <location>
        <begin position="1"/>
        <end position="23"/>
    </location>
</feature>
<reference evidence="10 11" key="1">
    <citation type="submission" date="2017-05" db="EMBL/GenBank/DDBJ databases">
        <authorList>
            <person name="Varghese N."/>
            <person name="Submissions S."/>
        </authorList>
    </citation>
    <scope>NUCLEOTIDE SEQUENCE [LARGE SCALE GENOMIC DNA]</scope>
    <source>
        <strain evidence="10 11">DSM 21194</strain>
    </source>
</reference>
<dbReference type="Proteomes" id="UP000317593">
    <property type="component" value="Unassembled WGS sequence"/>
</dbReference>
<dbReference type="PANTHER" id="PTHR22600:SF57">
    <property type="entry name" value="BETA-N-ACETYLHEXOSAMINIDASE"/>
    <property type="match status" value="1"/>
</dbReference>
<evidence type="ECO:0000256" key="3">
    <source>
        <dbReference type="ARBA" id="ARBA00012663"/>
    </source>
</evidence>
<evidence type="ECO:0000256" key="2">
    <source>
        <dbReference type="ARBA" id="ARBA00006285"/>
    </source>
</evidence>
<sequence>MTFISKTLTLFLVGLLSAMAAHAQADRDISIIPEPVSMDVQDGAFEINRNTVISADLSRAEIKNIAEQLKKAIDSATGYDLAVIDDDYQQPASNVISFVIDEEGPVSQEEGYHLTVSEEETAVEASTSTGLFYGMQSLLQLLPAQIYQTDYTLVPQDTRWTIPAVEIEDYPRFAYRGMHLDVGRHFFPVEFIKRYIDLIAMHKMNRFHWHLTEDQGWRIEIKQYPRLTEVGAWRDSTLVGHYGSERYDGERYGGYYTQEEVREIVAYAQEKHITVIPEIELPGHASAAVTAYPELGCVEGKDYQVKTTWGIFEDIYCPSEETFTFLENVLTEVMELFPSEYIHIGGDEAPKAQWEESKLAQEVIEREGLEDEHELQSYFITRIEKFLNKHGRQIIGWDEILEGGLAPNATVMSWRGIEGGIEAAKQHHDVIMTPTTYLYLDYYQANPETEPLAIGGFLPLQETYSYEPIPEELNEEEAQYILGAQANVWTEYMPSSEKVEYMAYPRASALGEITWSPKEKRDWDHFWERLQTQFKRFEILGVNAAEHFRGAQPEMEEPEE</sequence>
<dbReference type="InterPro" id="IPR029018">
    <property type="entry name" value="Hex-like_dom2"/>
</dbReference>
<organism evidence="10 11">
    <name type="scientific">Fodinibius sediminis</name>
    <dbReference type="NCBI Taxonomy" id="1214077"/>
    <lineage>
        <taxon>Bacteria</taxon>
        <taxon>Pseudomonadati</taxon>
        <taxon>Balneolota</taxon>
        <taxon>Balneolia</taxon>
        <taxon>Balneolales</taxon>
        <taxon>Balneolaceae</taxon>
        <taxon>Fodinibius</taxon>
    </lineage>
</organism>
<protein>
    <recommendedName>
        <fullName evidence="3">beta-N-acetylhexosaminidase</fullName>
        <ecNumber evidence="3">3.2.1.52</ecNumber>
    </recommendedName>
</protein>
<dbReference type="PRINTS" id="PR00738">
    <property type="entry name" value="GLHYDRLASE20"/>
</dbReference>